<dbReference type="InParanoid" id="C4JEI0"/>
<accession>C4JEI0</accession>
<organism evidence="2 3">
    <name type="scientific">Uncinocarpus reesii (strain UAMH 1704)</name>
    <dbReference type="NCBI Taxonomy" id="336963"/>
    <lineage>
        <taxon>Eukaryota</taxon>
        <taxon>Fungi</taxon>
        <taxon>Dikarya</taxon>
        <taxon>Ascomycota</taxon>
        <taxon>Pezizomycotina</taxon>
        <taxon>Eurotiomycetes</taxon>
        <taxon>Eurotiomycetidae</taxon>
        <taxon>Onygenales</taxon>
        <taxon>Onygenaceae</taxon>
        <taxon>Uncinocarpus</taxon>
    </lineage>
</organism>
<dbReference type="STRING" id="336963.C4JEI0"/>
<reference evidence="3" key="1">
    <citation type="journal article" date="2009" name="Genome Res.">
        <title>Comparative genomic analyses of the human fungal pathogens Coccidioides and their relatives.</title>
        <authorList>
            <person name="Sharpton T.J."/>
            <person name="Stajich J.E."/>
            <person name="Rounsley S.D."/>
            <person name="Gardner M.J."/>
            <person name="Wortman J.R."/>
            <person name="Jordar V.S."/>
            <person name="Maiti R."/>
            <person name="Kodira C.D."/>
            <person name="Neafsey D.E."/>
            <person name="Zeng Q."/>
            <person name="Hung C.-Y."/>
            <person name="McMahan C."/>
            <person name="Muszewska A."/>
            <person name="Grynberg M."/>
            <person name="Mandel M.A."/>
            <person name="Kellner E.M."/>
            <person name="Barker B.M."/>
            <person name="Galgiani J.N."/>
            <person name="Orbach M.J."/>
            <person name="Kirkland T.N."/>
            <person name="Cole G.T."/>
            <person name="Henn M.R."/>
            <person name="Birren B.W."/>
            <person name="Taylor J.W."/>
        </authorList>
    </citation>
    <scope>NUCLEOTIDE SEQUENCE [LARGE SCALE GENOMIC DNA]</scope>
    <source>
        <strain evidence="3">UAMH 1704</strain>
    </source>
</reference>
<keyword evidence="1" id="KW-0472">Membrane</keyword>
<dbReference type="HOGENOM" id="CLU_2759703_0_0_1"/>
<name>C4JEI0_UNCRE</name>
<evidence type="ECO:0000313" key="3">
    <source>
        <dbReference type="Proteomes" id="UP000002058"/>
    </source>
</evidence>
<evidence type="ECO:0000313" key="2">
    <source>
        <dbReference type="EMBL" id="EEP75972.1"/>
    </source>
</evidence>
<keyword evidence="3" id="KW-1185">Reference proteome</keyword>
<gene>
    <name evidence="2" type="ORF">UREG_00819</name>
</gene>
<dbReference type="Proteomes" id="UP000002058">
    <property type="component" value="Unassembled WGS sequence"/>
</dbReference>
<evidence type="ECO:0000256" key="1">
    <source>
        <dbReference type="SAM" id="Phobius"/>
    </source>
</evidence>
<dbReference type="AlphaFoldDB" id="C4JEI0"/>
<sequence>MALSFTVPSNYGNVVAIALGAIPFLGFVHGYITTGLRKAAGVPYPHSYATPDQCAKNVILHLPSHQLAIY</sequence>
<dbReference type="KEGG" id="ure:UREG_00819"/>
<proteinExistence type="predicted"/>
<feature type="transmembrane region" description="Helical" evidence="1">
    <location>
        <begin position="12"/>
        <end position="32"/>
    </location>
</feature>
<keyword evidence="1" id="KW-1133">Transmembrane helix</keyword>
<dbReference type="RefSeq" id="XP_002541305.1">
    <property type="nucleotide sequence ID" value="XM_002541259.1"/>
</dbReference>
<dbReference type="VEuPathDB" id="FungiDB:UREG_00819"/>
<dbReference type="GeneID" id="8444414"/>
<keyword evidence="1" id="KW-0812">Transmembrane</keyword>
<dbReference type="OrthoDB" id="410651at2759"/>
<dbReference type="EMBL" id="CH476615">
    <property type="protein sequence ID" value="EEP75972.1"/>
    <property type="molecule type" value="Genomic_DNA"/>
</dbReference>
<protein>
    <submittedName>
        <fullName evidence="2">Uncharacterized protein</fullName>
    </submittedName>
</protein>